<evidence type="ECO:0000256" key="1">
    <source>
        <dbReference type="SAM" id="MobiDB-lite"/>
    </source>
</evidence>
<dbReference type="Proteomes" id="UP000220629">
    <property type="component" value="Unassembled WGS sequence"/>
</dbReference>
<dbReference type="EMBL" id="PDDY01000001">
    <property type="protein sequence ID" value="PEH43484.1"/>
    <property type="molecule type" value="Genomic_DNA"/>
</dbReference>
<organism evidence="2 3">
    <name type="scientific">Burkholderia gladioli</name>
    <name type="common">Pseudomonas marginata</name>
    <name type="synonym">Phytomonas marginata</name>
    <dbReference type="NCBI Taxonomy" id="28095"/>
    <lineage>
        <taxon>Bacteria</taxon>
        <taxon>Pseudomonadati</taxon>
        <taxon>Pseudomonadota</taxon>
        <taxon>Betaproteobacteria</taxon>
        <taxon>Burkholderiales</taxon>
        <taxon>Burkholderiaceae</taxon>
        <taxon>Burkholderia</taxon>
    </lineage>
</organism>
<evidence type="ECO:0000313" key="3">
    <source>
        <dbReference type="Proteomes" id="UP000220629"/>
    </source>
</evidence>
<proteinExistence type="predicted"/>
<dbReference type="Gene3D" id="3.40.50.720">
    <property type="entry name" value="NAD(P)-binding Rossmann-like Domain"/>
    <property type="match status" value="1"/>
</dbReference>
<comment type="caution">
    <text evidence="2">The sequence shown here is derived from an EMBL/GenBank/DDBJ whole genome shotgun (WGS) entry which is preliminary data.</text>
</comment>
<dbReference type="RefSeq" id="WP_098153090.1">
    <property type="nucleotide sequence ID" value="NZ_CADEVR010000009.1"/>
</dbReference>
<accession>A0A2A7SIH3</accession>
<evidence type="ECO:0000313" key="2">
    <source>
        <dbReference type="EMBL" id="PEH43484.1"/>
    </source>
</evidence>
<gene>
    <name evidence="2" type="ORF">CRM94_15750</name>
</gene>
<reference evidence="3" key="1">
    <citation type="submission" date="2017-09" db="EMBL/GenBank/DDBJ databases">
        <title>FDA dAtabase for Regulatory Grade micrObial Sequences (FDA-ARGOS): Supporting development and validation of Infectious Disease Dx tests.</title>
        <authorList>
            <person name="Minogue T."/>
            <person name="Wolcott M."/>
            <person name="Wasieloski L."/>
            <person name="Aguilar W."/>
            <person name="Moore D."/>
            <person name="Tallon L."/>
            <person name="Sadzewicz L."/>
            <person name="Ott S."/>
            <person name="Zhao X."/>
            <person name="Nagaraj S."/>
            <person name="Vavikolanu K."/>
            <person name="Aluvathingal J."/>
            <person name="Nadendla S."/>
            <person name="Sichtig H."/>
        </authorList>
    </citation>
    <scope>NUCLEOTIDE SEQUENCE [LARGE SCALE GENOMIC DNA]</scope>
    <source>
        <strain evidence="3">FDAARGOS_390</strain>
    </source>
</reference>
<name>A0A2A7SIH3_BURGA</name>
<dbReference type="AlphaFoldDB" id="A0A2A7SIH3"/>
<sequence>MSADLLVTGTGSLAEAVLFDLATLPAGARPLRIVLAGRNAARLAWLVQATNARAVVHGTPHRVVGHRLDWDAAGALDSLLAALRPALVFNVASLQSMWGIAAGRDAWAATIRAQGYGATLPLQVVLALRVARAIAAHSPGSRFVNACYPDAVNEILVRLGHDVVCGIGNVATLAAAYHAEMDLAPGARLRMLAHHWHVGAAIAGHGRRHAPRVWVDARACEARALPDPRLPADASLNRVTGATGAMLLAALLGRIASYAGHAPGPNGLPGGYPVAIEAGRLSLDLPAGLELEAAVALNREWSAREHVELDASGTVRTGARDGEDDIPGGAPLPCVWSIETVEQVARQMLRTRAELQAVASPPLQQQETQ</sequence>
<feature type="region of interest" description="Disordered" evidence="1">
    <location>
        <begin position="312"/>
        <end position="332"/>
    </location>
</feature>
<protein>
    <submittedName>
        <fullName evidence="2">Uncharacterized protein</fullName>
    </submittedName>
</protein>